<name>A0A0J6VYW7_MYCCU</name>
<dbReference type="AlphaFoldDB" id="A0A0J6VYW7"/>
<dbReference type="CDD" id="cd20302">
    <property type="entry name" value="cupin_DAD"/>
    <property type="match status" value="1"/>
</dbReference>
<protein>
    <submittedName>
        <fullName evidence="2">ChrR Cupin-like domain protein</fullName>
    </submittedName>
</protein>
<dbReference type="InterPro" id="IPR025979">
    <property type="entry name" value="ChrR-like_cupin_dom"/>
</dbReference>
<dbReference type="InterPro" id="IPR011051">
    <property type="entry name" value="RmlC_Cupin_sf"/>
</dbReference>
<gene>
    <name evidence="2" type="ORF">MCHUDSM44219_03570</name>
</gene>
<evidence type="ECO:0000313" key="2">
    <source>
        <dbReference type="EMBL" id="KMO74653.1"/>
    </source>
</evidence>
<dbReference type="RefSeq" id="WP_048419532.1">
    <property type="nucleotide sequence ID" value="NZ_JYNX01000054.1"/>
</dbReference>
<dbReference type="OrthoDB" id="564955at2"/>
<reference evidence="2 3" key="1">
    <citation type="journal article" date="2015" name="Genome Biol. Evol.">
        <title>Characterization of Three Mycobacterium spp. with Potential Use in Bioremediation by Genome Sequencing and Comparative Genomics.</title>
        <authorList>
            <person name="Das S."/>
            <person name="Pettersson B.M."/>
            <person name="Behra P.R."/>
            <person name="Ramesh M."/>
            <person name="Dasgupta S."/>
            <person name="Bhattacharya A."/>
            <person name="Kirsebom L.A."/>
        </authorList>
    </citation>
    <scope>NUCLEOTIDE SEQUENCE [LARGE SCALE GENOMIC DNA]</scope>
    <source>
        <strain evidence="2 3">DSM 44219</strain>
    </source>
</reference>
<dbReference type="Pfam" id="PF12973">
    <property type="entry name" value="Cupin_7"/>
    <property type="match status" value="1"/>
</dbReference>
<dbReference type="InterPro" id="IPR014710">
    <property type="entry name" value="RmlC-like_jellyroll"/>
</dbReference>
<comment type="caution">
    <text evidence="2">The sequence shown here is derived from an EMBL/GenBank/DDBJ whole genome shotgun (WGS) entry which is preliminary data.</text>
</comment>
<evidence type="ECO:0000259" key="1">
    <source>
        <dbReference type="Pfam" id="PF12973"/>
    </source>
</evidence>
<dbReference type="Gene3D" id="2.60.120.10">
    <property type="entry name" value="Jelly Rolls"/>
    <property type="match status" value="1"/>
</dbReference>
<evidence type="ECO:0000313" key="3">
    <source>
        <dbReference type="Proteomes" id="UP000036176"/>
    </source>
</evidence>
<proteinExistence type="predicted"/>
<organism evidence="2 3">
    <name type="scientific">Mycolicibacterium chubuense</name>
    <name type="common">Mycobacterium chubuense</name>
    <dbReference type="NCBI Taxonomy" id="1800"/>
    <lineage>
        <taxon>Bacteria</taxon>
        <taxon>Bacillati</taxon>
        <taxon>Actinomycetota</taxon>
        <taxon>Actinomycetes</taxon>
        <taxon>Mycobacteriales</taxon>
        <taxon>Mycobacteriaceae</taxon>
        <taxon>Mycolicibacterium</taxon>
    </lineage>
</organism>
<accession>A0A0J6VYW7</accession>
<feature type="domain" description="ChrR-like cupin" evidence="1">
    <location>
        <begin position="43"/>
        <end position="130"/>
    </location>
</feature>
<dbReference type="EMBL" id="JYNX01000054">
    <property type="protein sequence ID" value="KMO74653.1"/>
    <property type="molecule type" value="Genomic_DNA"/>
</dbReference>
<dbReference type="SUPFAM" id="SSF51182">
    <property type="entry name" value="RmlC-like cupins"/>
    <property type="match status" value="1"/>
</dbReference>
<keyword evidence="3" id="KW-1185">Reference proteome</keyword>
<dbReference type="PATRIC" id="fig|1800.3.peg.3599"/>
<sequence length="186" mass="19933">MTLIAEPTAATTSSGAVLPLVALPQTELLSINESSIPLITDSLSEGVHVKPLRLDLEAGCWVVLASFSPGAQVPLHYHTGVAEVYTMSGSWHYLEYPEQPQTAGSYMYEPAGSVHTFVCPETNTEDTVLFIRVEGANINFTEDGQFHSILDATMIRHLVDALAEQRGLGRLNYIGGGATGFVADAV</sequence>
<dbReference type="Proteomes" id="UP000036176">
    <property type="component" value="Unassembled WGS sequence"/>
</dbReference>